<feature type="transmembrane region" description="Helical" evidence="14">
    <location>
        <begin position="88"/>
        <end position="107"/>
    </location>
</feature>
<comment type="subcellular location">
    <subcellularLocation>
        <location evidence="1 14">Mitochondrion inner membrane</location>
        <topology evidence="1 14">Single-pass membrane protein</topology>
    </subcellularLocation>
</comment>
<keyword evidence="9 14" id="KW-0809">Transit peptide</keyword>
<keyword evidence="10 14" id="KW-1133">Transmembrane helix</keyword>
<evidence type="ECO:0000256" key="8">
    <source>
        <dbReference type="ARBA" id="ARBA00022837"/>
    </source>
</evidence>
<evidence type="ECO:0000256" key="4">
    <source>
        <dbReference type="ARBA" id="ARBA00022448"/>
    </source>
</evidence>
<gene>
    <name evidence="15" type="ORF">FJT64_009127</name>
</gene>
<dbReference type="InterPro" id="IPR018782">
    <property type="entry name" value="MCU_reg"/>
</dbReference>
<proteinExistence type="inferred from homology"/>
<dbReference type="GO" id="GO:0051560">
    <property type="term" value="P:mitochondrial calcium ion homeostasis"/>
    <property type="evidence" value="ECO:0007669"/>
    <property type="project" value="UniProtKB-UniRule"/>
</dbReference>
<evidence type="ECO:0000256" key="7">
    <source>
        <dbReference type="ARBA" id="ARBA00022792"/>
    </source>
</evidence>
<evidence type="ECO:0000256" key="2">
    <source>
        <dbReference type="ARBA" id="ARBA00008958"/>
    </source>
</evidence>
<keyword evidence="5 14" id="KW-0109">Calcium transport</keyword>
<dbReference type="PANTHER" id="PTHR33904">
    <property type="entry name" value="ESSENTIAL MCU REGULATOR, MITOCHONDRIAL"/>
    <property type="match status" value="1"/>
</dbReference>
<protein>
    <recommendedName>
        <fullName evidence="3 14">Essential MCU regulator, mitochondrial</fullName>
    </recommendedName>
    <alternativeName>
        <fullName evidence="14">Single-pass membrane protein with aspartate-rich tail 1, mitochondrial</fullName>
    </alternativeName>
</protein>
<evidence type="ECO:0000256" key="11">
    <source>
        <dbReference type="ARBA" id="ARBA00023065"/>
    </source>
</evidence>
<keyword evidence="16" id="KW-1185">Reference proteome</keyword>
<keyword evidence="8 14" id="KW-0106">Calcium</keyword>
<keyword evidence="7 14" id="KW-0999">Mitochondrion inner membrane</keyword>
<sequence length="124" mass="13343">MPQRRSRFMKFFLHYENMVSVLVAAFSTSQHLRSSGRSSGGVMSHLRGLVRSVSAAALLTPARPAAPLRTAVTLPTGGVRPEPYRSRLGVVGALFTVIPGLLLGASISKNFASFLEENDLFVPS</sequence>
<keyword evidence="6 14" id="KW-0812">Transmembrane</keyword>
<evidence type="ECO:0000313" key="15">
    <source>
        <dbReference type="EMBL" id="KAF0292930.1"/>
    </source>
</evidence>
<evidence type="ECO:0000256" key="12">
    <source>
        <dbReference type="ARBA" id="ARBA00023128"/>
    </source>
</evidence>
<dbReference type="PANTHER" id="PTHR33904:SF1">
    <property type="entry name" value="ESSENTIAL MCU REGULATOR, MITOCHONDRIAL"/>
    <property type="match status" value="1"/>
</dbReference>
<dbReference type="GO" id="GO:0036444">
    <property type="term" value="P:calcium import into the mitochondrion"/>
    <property type="evidence" value="ECO:0007669"/>
    <property type="project" value="UniProtKB-UniRule"/>
</dbReference>
<evidence type="ECO:0000256" key="5">
    <source>
        <dbReference type="ARBA" id="ARBA00022568"/>
    </source>
</evidence>
<comment type="function">
    <text evidence="14">Essential regulatory subunit of the mitochondrial calcium uniporter complex (uniplex), a complex that mediates calcium uptake into mitochondria.</text>
</comment>
<dbReference type="Proteomes" id="UP000440578">
    <property type="component" value="Unassembled WGS sequence"/>
</dbReference>
<comment type="similarity">
    <text evidence="2 14">Belongs to the SMDT1/EMRE family.</text>
</comment>
<organism evidence="15 16">
    <name type="scientific">Amphibalanus amphitrite</name>
    <name type="common">Striped barnacle</name>
    <name type="synonym">Balanus amphitrite</name>
    <dbReference type="NCBI Taxonomy" id="1232801"/>
    <lineage>
        <taxon>Eukaryota</taxon>
        <taxon>Metazoa</taxon>
        <taxon>Ecdysozoa</taxon>
        <taxon>Arthropoda</taxon>
        <taxon>Crustacea</taxon>
        <taxon>Multicrustacea</taxon>
        <taxon>Cirripedia</taxon>
        <taxon>Thoracica</taxon>
        <taxon>Thoracicalcarea</taxon>
        <taxon>Balanomorpha</taxon>
        <taxon>Balanoidea</taxon>
        <taxon>Balanidae</taxon>
        <taxon>Amphibalaninae</taxon>
        <taxon>Amphibalanus</taxon>
    </lineage>
</organism>
<dbReference type="Pfam" id="PF10161">
    <property type="entry name" value="DDDD"/>
    <property type="match status" value="1"/>
</dbReference>
<evidence type="ECO:0000256" key="9">
    <source>
        <dbReference type="ARBA" id="ARBA00022946"/>
    </source>
</evidence>
<evidence type="ECO:0000256" key="10">
    <source>
        <dbReference type="ARBA" id="ARBA00022989"/>
    </source>
</evidence>
<evidence type="ECO:0000256" key="1">
    <source>
        <dbReference type="ARBA" id="ARBA00004434"/>
    </source>
</evidence>
<evidence type="ECO:0000256" key="3">
    <source>
        <dbReference type="ARBA" id="ARBA00022180"/>
    </source>
</evidence>
<evidence type="ECO:0000256" key="14">
    <source>
        <dbReference type="RuleBase" id="RU369077"/>
    </source>
</evidence>
<keyword evidence="4 14" id="KW-0813">Transport</keyword>
<accession>A0A6A4VNE6</accession>
<reference evidence="15 16" key="1">
    <citation type="submission" date="2019-07" db="EMBL/GenBank/DDBJ databases">
        <title>Draft genome assembly of a fouling barnacle, Amphibalanus amphitrite (Darwin, 1854): The first reference genome for Thecostraca.</title>
        <authorList>
            <person name="Kim W."/>
        </authorList>
    </citation>
    <scope>NUCLEOTIDE SEQUENCE [LARGE SCALE GENOMIC DNA]</scope>
    <source>
        <strain evidence="15">SNU_AA5</strain>
        <tissue evidence="15">Soma without cirri and trophi</tissue>
    </source>
</reference>
<comment type="caution">
    <text evidence="15">The sequence shown here is derived from an EMBL/GenBank/DDBJ whole genome shotgun (WGS) entry which is preliminary data.</text>
</comment>
<keyword evidence="12 14" id="KW-0496">Mitochondrion</keyword>
<keyword evidence="11 14" id="KW-0406">Ion transport</keyword>
<evidence type="ECO:0000313" key="16">
    <source>
        <dbReference type="Proteomes" id="UP000440578"/>
    </source>
</evidence>
<name>A0A6A4VNE6_AMPAM</name>
<evidence type="ECO:0000256" key="6">
    <source>
        <dbReference type="ARBA" id="ARBA00022692"/>
    </source>
</evidence>
<dbReference type="EMBL" id="VIIS01001783">
    <property type="protein sequence ID" value="KAF0292930.1"/>
    <property type="molecule type" value="Genomic_DNA"/>
</dbReference>
<dbReference type="GO" id="GO:1990246">
    <property type="term" value="C:uniplex complex"/>
    <property type="evidence" value="ECO:0007669"/>
    <property type="project" value="UniProtKB-UniRule"/>
</dbReference>
<dbReference type="AlphaFoldDB" id="A0A6A4VNE6"/>
<keyword evidence="13 14" id="KW-0472">Membrane</keyword>
<evidence type="ECO:0000256" key="13">
    <source>
        <dbReference type="ARBA" id="ARBA00023136"/>
    </source>
</evidence>
<comment type="subunit">
    <text evidence="14">Component of the uniplex complex. Interacts (via the transmembrane region) with MCU (via the first transmembrane region); the interaction is direct.</text>
</comment>